<dbReference type="GO" id="GO:0006412">
    <property type="term" value="P:translation"/>
    <property type="evidence" value="ECO:0007669"/>
    <property type="project" value="UniProtKB-KW"/>
</dbReference>
<evidence type="ECO:0000256" key="1">
    <source>
        <dbReference type="ARBA" id="ARBA00010201"/>
    </source>
</evidence>
<dbReference type="SUPFAM" id="SSF55826">
    <property type="entry name" value="YbaK/ProRS associated domain"/>
    <property type="match status" value="1"/>
</dbReference>
<name>A0A6A7JZQ9_LACHE</name>
<evidence type="ECO:0000313" key="4">
    <source>
        <dbReference type="EMBL" id="MPW13810.1"/>
    </source>
</evidence>
<reference evidence="4 5" key="1">
    <citation type="submission" date="2019-10" db="EMBL/GenBank/DDBJ databases">
        <title>Draft genome sequences of Lactobacillus strains.</title>
        <authorList>
            <person name="Cho G.-S."/>
            <person name="Fagbemigun O."/>
            <person name="Brinks E."/>
            <person name="Franz C.M.A.P."/>
        </authorList>
    </citation>
    <scope>NUCLEOTIDE SEQUENCE [LARGE SCALE GENOMIC DNA]</scope>
    <source>
        <strain evidence="4 5">313</strain>
    </source>
</reference>
<dbReference type="EMBL" id="WHOE01000014">
    <property type="protein sequence ID" value="MPW13810.1"/>
    <property type="molecule type" value="Genomic_DNA"/>
</dbReference>
<evidence type="ECO:0000259" key="3">
    <source>
        <dbReference type="Pfam" id="PF04073"/>
    </source>
</evidence>
<protein>
    <submittedName>
        <fullName evidence="4">Aminoacyl-tRNA deacylase</fullName>
    </submittedName>
</protein>
<dbReference type="Gene3D" id="3.90.960.10">
    <property type="entry name" value="YbaK/aminoacyl-tRNA synthetase-associated domain"/>
    <property type="match status" value="1"/>
</dbReference>
<dbReference type="InterPro" id="IPR036754">
    <property type="entry name" value="YbaK/aa-tRNA-synt-asso_dom_sf"/>
</dbReference>
<dbReference type="Proteomes" id="UP000430466">
    <property type="component" value="Unassembled WGS sequence"/>
</dbReference>
<sequence>MDSQELLSLLDKHDITYQAFTHPAVSTSKEADQYLKDETFVKCKNLFIRTRDKKSYFLVMLPENKKIDWKKAQKELFTSSLTMADEDELMEKLKVKRGLVSPFSLLNDETNTIPLVIDQEAMEENNFVGMHPNDNTKMISLQWIDLARILSSYGHLVEERSF</sequence>
<organism evidence="4 5">
    <name type="scientific">Lactobacillus helveticus</name>
    <name type="common">Lactobacillus suntoryeus</name>
    <dbReference type="NCBI Taxonomy" id="1587"/>
    <lineage>
        <taxon>Bacteria</taxon>
        <taxon>Bacillati</taxon>
        <taxon>Bacillota</taxon>
        <taxon>Bacilli</taxon>
        <taxon>Lactobacillales</taxon>
        <taxon>Lactobacillaceae</taxon>
        <taxon>Lactobacillus</taxon>
    </lineage>
</organism>
<dbReference type="InterPro" id="IPR040285">
    <property type="entry name" value="ProX/PRXD1"/>
</dbReference>
<feature type="domain" description="YbaK/aminoacyl-tRNA synthetase-associated" evidence="3">
    <location>
        <begin position="22"/>
        <end position="148"/>
    </location>
</feature>
<accession>A0A6A7JZQ9</accession>
<dbReference type="AlphaFoldDB" id="A0A6A7JZQ9"/>
<dbReference type="Pfam" id="PF04073">
    <property type="entry name" value="tRNA_edit"/>
    <property type="match status" value="1"/>
</dbReference>
<keyword evidence="2" id="KW-0648">Protein biosynthesis</keyword>
<gene>
    <name evidence="4" type="ORF">GDZ32_01865</name>
</gene>
<dbReference type="InterPro" id="IPR007214">
    <property type="entry name" value="YbaK/aa-tRNA-synth-assoc-dom"/>
</dbReference>
<comment type="similarity">
    <text evidence="1">Belongs to the PRORSD1 family.</text>
</comment>
<dbReference type="PANTHER" id="PTHR31423">
    <property type="entry name" value="YBAK DOMAIN-CONTAINING PROTEIN"/>
    <property type="match status" value="1"/>
</dbReference>
<dbReference type="PANTHER" id="PTHR31423:SF3">
    <property type="entry name" value="PROLYL-TRNA SYNTHETASE ASSOCIATED DOMAIN-CONTAINING PROTEIN 1-RELATED"/>
    <property type="match status" value="1"/>
</dbReference>
<dbReference type="GO" id="GO:0002161">
    <property type="term" value="F:aminoacyl-tRNA deacylase activity"/>
    <property type="evidence" value="ECO:0007669"/>
    <property type="project" value="InterPro"/>
</dbReference>
<proteinExistence type="inferred from homology"/>
<evidence type="ECO:0000256" key="2">
    <source>
        <dbReference type="ARBA" id="ARBA00022917"/>
    </source>
</evidence>
<evidence type="ECO:0000313" key="5">
    <source>
        <dbReference type="Proteomes" id="UP000430466"/>
    </source>
</evidence>
<dbReference type="RefSeq" id="WP_152723343.1">
    <property type="nucleotide sequence ID" value="NZ_WHOE01000014.1"/>
</dbReference>
<comment type="caution">
    <text evidence="4">The sequence shown here is derived from an EMBL/GenBank/DDBJ whole genome shotgun (WGS) entry which is preliminary data.</text>
</comment>